<proteinExistence type="predicted"/>
<protein>
    <recommendedName>
        <fullName evidence="3">Bacterial surface antigen (D15) domain-containing protein</fullName>
    </recommendedName>
</protein>
<keyword evidence="5" id="KW-1185">Reference proteome</keyword>
<dbReference type="Proteomes" id="UP000261284">
    <property type="component" value="Unassembled WGS sequence"/>
</dbReference>
<keyword evidence="2" id="KW-0472">Membrane</keyword>
<dbReference type="OrthoDB" id="333971at2"/>
<reference evidence="4 5" key="1">
    <citation type="submission" date="2018-08" db="EMBL/GenBank/DDBJ databases">
        <title>Chitinophagaceae sp. K23C18032701, a novel bacterium isolated from forest soil.</title>
        <authorList>
            <person name="Wang C."/>
        </authorList>
    </citation>
    <scope>NUCLEOTIDE SEQUENCE [LARGE SCALE GENOMIC DNA]</scope>
    <source>
        <strain evidence="4 5">K23C18032701</strain>
    </source>
</reference>
<dbReference type="GO" id="GO:0019867">
    <property type="term" value="C:outer membrane"/>
    <property type="evidence" value="ECO:0007669"/>
    <property type="project" value="InterPro"/>
</dbReference>
<dbReference type="Gene3D" id="2.40.160.50">
    <property type="entry name" value="membrane protein fhac: a member of the omp85/tpsb transporter family"/>
    <property type="match status" value="1"/>
</dbReference>
<comment type="caution">
    <text evidence="4">The sequence shown here is derived from an EMBL/GenBank/DDBJ whole genome shotgun (WGS) entry which is preliminary data.</text>
</comment>
<organism evidence="4 5">
    <name type="scientific">Deminuibacter soli</name>
    <dbReference type="NCBI Taxonomy" id="2291815"/>
    <lineage>
        <taxon>Bacteria</taxon>
        <taxon>Pseudomonadati</taxon>
        <taxon>Bacteroidota</taxon>
        <taxon>Chitinophagia</taxon>
        <taxon>Chitinophagales</taxon>
        <taxon>Chitinophagaceae</taxon>
        <taxon>Deminuibacter</taxon>
    </lineage>
</organism>
<comment type="subcellular location">
    <subcellularLocation>
        <location evidence="1">Membrane</location>
    </subcellularLocation>
</comment>
<dbReference type="EMBL" id="QTJU01000003">
    <property type="protein sequence ID" value="RFM28353.1"/>
    <property type="molecule type" value="Genomic_DNA"/>
</dbReference>
<evidence type="ECO:0000256" key="2">
    <source>
        <dbReference type="ARBA" id="ARBA00023136"/>
    </source>
</evidence>
<dbReference type="Pfam" id="PF01103">
    <property type="entry name" value="Omp85"/>
    <property type="match status" value="1"/>
</dbReference>
<gene>
    <name evidence="4" type="ORF">DXN05_12170</name>
</gene>
<sequence>MGLLKVQAQTSGADSVTVAIAPEYNDVSGFHRFLFGENYRPLWALPLRIRVFHLAKEKGGLTIVQKGGGLQTKSLRLRDASGKEWVIRTIQKYPERGLPPDLRATIAKDILQDQVSAAHPFAALTVPPMAAALGVTHTNPEIVYIPDDTALGQYRADFANSVFLFEEREPLDAVDTDNTPKAQKKLQEDNDVIVDQQLVLRARLLDMLIGDWDRHEDQWRWQKEKTKKQTLYSPVPRDRDQVYYNTGGVFPWIVSHQWLKSKFQGFGDHIRDINAFNFNARYFDRYFLNRLSEQDWRNAIADIQQKLSDTLIRSALHRMPDTVYALTGERIFQNMVSRRKALAAEAMEYYRFLARDVDVPASDKRELFAINYGDSGHVNITITKIAKSGETAQVLYQRSFKPGETNEVRLYGFDGDDIFSVTGSTPSSVKVRMIGGAGADSFAVNTQLPHKPGLYIYDRYDEHNVLPAKSKARFRLANDTIVNSFDPTAFKFNRLMPLVSVNYNFDEGIIPRFGLIWEKHGFRQEPFSMRQSLIANYSISRRAFSIVYNGVFRKFVGNNDLGIDAALKGPNGVGNFFGIGNEAVFVNKGDQRIEYYRNRYNYLQASARLFHPLGNNFVVNAGIGGQWYNSNASKNSDHYLAVFDAEHPEERVFSNKQFASLVAGLTYDNRNDTVRPSKGWLWRTNITGNREINGGNRTYGQITSIVSNYVKPFTGNSLVIANRLGVGTTVGDPYYFQQLYVGGQFLLRGYHTARFTGKTMLYHNIELRERLFHFTSYLLPGTVGITAFNDLGRVWQPGEGSGKWHDGYGGGIYVEPGDLVLLQVSIGHSVEGTASYLSIGYRF</sequence>
<dbReference type="RefSeq" id="WP_116847600.1">
    <property type="nucleotide sequence ID" value="NZ_QTJU01000003.1"/>
</dbReference>
<evidence type="ECO:0000313" key="5">
    <source>
        <dbReference type="Proteomes" id="UP000261284"/>
    </source>
</evidence>
<name>A0A3E1NKA9_9BACT</name>
<dbReference type="InterPro" id="IPR000184">
    <property type="entry name" value="Bac_surfAg_D15"/>
</dbReference>
<evidence type="ECO:0000259" key="3">
    <source>
        <dbReference type="Pfam" id="PF01103"/>
    </source>
</evidence>
<accession>A0A3E1NKA9</accession>
<evidence type="ECO:0000313" key="4">
    <source>
        <dbReference type="EMBL" id="RFM28353.1"/>
    </source>
</evidence>
<dbReference type="AlphaFoldDB" id="A0A3E1NKA9"/>
<feature type="domain" description="Bacterial surface antigen (D15)" evidence="3">
    <location>
        <begin position="589"/>
        <end position="807"/>
    </location>
</feature>
<evidence type="ECO:0000256" key="1">
    <source>
        <dbReference type="ARBA" id="ARBA00004370"/>
    </source>
</evidence>